<evidence type="ECO:0000313" key="4">
    <source>
        <dbReference type="EMBL" id="MEJ2885480.1"/>
    </source>
</evidence>
<dbReference type="EMBL" id="JBBEGL010000001">
    <property type="protein sequence ID" value="MEJ2885480.1"/>
    <property type="molecule type" value="Genomic_DNA"/>
</dbReference>
<feature type="domain" description="N-acetyltransferase" evidence="3">
    <location>
        <begin position="6"/>
        <end position="158"/>
    </location>
</feature>
<dbReference type="InterPro" id="IPR000182">
    <property type="entry name" value="GNAT_dom"/>
</dbReference>
<dbReference type="InterPro" id="IPR050832">
    <property type="entry name" value="Bact_Acetyltransf"/>
</dbReference>
<dbReference type="InterPro" id="IPR016181">
    <property type="entry name" value="Acyl_CoA_acyltransferase"/>
</dbReference>
<reference evidence="4 5" key="1">
    <citation type="submission" date="2024-03" db="EMBL/GenBank/DDBJ databases">
        <title>Actinomycetospora sp. OC33-EN06, a novel actinomycete isolated from wild orchid (Aerides multiflora).</title>
        <authorList>
            <person name="Suriyachadkun C."/>
        </authorList>
    </citation>
    <scope>NUCLEOTIDE SEQUENCE [LARGE SCALE GENOMIC DNA]</scope>
    <source>
        <strain evidence="4 5">OC33-EN06</strain>
    </source>
</reference>
<dbReference type="PROSITE" id="PS51186">
    <property type="entry name" value="GNAT"/>
    <property type="match status" value="1"/>
</dbReference>
<name>A0ABU8N0G2_9PSEU</name>
<evidence type="ECO:0000259" key="3">
    <source>
        <dbReference type="PROSITE" id="PS51186"/>
    </source>
</evidence>
<dbReference type="CDD" id="cd04301">
    <property type="entry name" value="NAT_SF"/>
    <property type="match status" value="1"/>
</dbReference>
<accession>A0ABU8N0G2</accession>
<keyword evidence="5" id="KW-1185">Reference proteome</keyword>
<dbReference type="RefSeq" id="WP_337711958.1">
    <property type="nucleotide sequence ID" value="NZ_JBBEGL010000001.1"/>
</dbReference>
<sequence>MSGVAITVDDLAGPEVAALLAEHLDEMRAVTPLESKHALDLDALRAPDVTFWTVWDDSNDGRVLLGFGALRELDPTHGEIKSMRTASAYQGLGVGGALVRHVVAEARRRGYRRLSLETGSSEYFAPARRLYARHGFVPCAPFGDYREDRHSVHLTLAL</sequence>
<protein>
    <submittedName>
        <fullName evidence="4">GNAT family N-acetyltransferase</fullName>
    </submittedName>
</protein>
<dbReference type="PANTHER" id="PTHR43877:SF5">
    <property type="entry name" value="BLL8307 PROTEIN"/>
    <property type="match status" value="1"/>
</dbReference>
<organism evidence="4 5">
    <name type="scientific">Actinomycetospora aeridis</name>
    <dbReference type="NCBI Taxonomy" id="3129231"/>
    <lineage>
        <taxon>Bacteria</taxon>
        <taxon>Bacillati</taxon>
        <taxon>Actinomycetota</taxon>
        <taxon>Actinomycetes</taxon>
        <taxon>Pseudonocardiales</taxon>
        <taxon>Pseudonocardiaceae</taxon>
        <taxon>Actinomycetospora</taxon>
    </lineage>
</organism>
<evidence type="ECO:0000256" key="2">
    <source>
        <dbReference type="ARBA" id="ARBA00023315"/>
    </source>
</evidence>
<dbReference type="PANTHER" id="PTHR43877">
    <property type="entry name" value="AMINOALKYLPHOSPHONATE N-ACETYLTRANSFERASE-RELATED-RELATED"/>
    <property type="match status" value="1"/>
</dbReference>
<gene>
    <name evidence="4" type="ORF">WCD41_03395</name>
</gene>
<comment type="caution">
    <text evidence="4">The sequence shown here is derived from an EMBL/GenBank/DDBJ whole genome shotgun (WGS) entry which is preliminary data.</text>
</comment>
<keyword evidence="1" id="KW-0808">Transferase</keyword>
<proteinExistence type="predicted"/>
<dbReference type="Pfam" id="PF00583">
    <property type="entry name" value="Acetyltransf_1"/>
    <property type="match status" value="1"/>
</dbReference>
<dbReference type="SUPFAM" id="SSF55729">
    <property type="entry name" value="Acyl-CoA N-acyltransferases (Nat)"/>
    <property type="match status" value="1"/>
</dbReference>
<evidence type="ECO:0000313" key="5">
    <source>
        <dbReference type="Proteomes" id="UP001370100"/>
    </source>
</evidence>
<keyword evidence="2" id="KW-0012">Acyltransferase</keyword>
<dbReference type="Gene3D" id="3.40.630.30">
    <property type="match status" value="1"/>
</dbReference>
<evidence type="ECO:0000256" key="1">
    <source>
        <dbReference type="ARBA" id="ARBA00022679"/>
    </source>
</evidence>
<dbReference type="Proteomes" id="UP001370100">
    <property type="component" value="Unassembled WGS sequence"/>
</dbReference>